<organism evidence="1 2">
    <name type="scientific">Puccinia striiformis f. sp. tritici</name>
    <dbReference type="NCBI Taxonomy" id="168172"/>
    <lineage>
        <taxon>Eukaryota</taxon>
        <taxon>Fungi</taxon>
        <taxon>Dikarya</taxon>
        <taxon>Basidiomycota</taxon>
        <taxon>Pucciniomycotina</taxon>
        <taxon>Pucciniomycetes</taxon>
        <taxon>Pucciniales</taxon>
        <taxon>Pucciniaceae</taxon>
        <taxon>Puccinia</taxon>
    </lineage>
</organism>
<dbReference type="EMBL" id="CM045875">
    <property type="protein sequence ID" value="KAI7943980.1"/>
    <property type="molecule type" value="Genomic_DNA"/>
</dbReference>
<proteinExistence type="predicted"/>
<name>A0ACC0E2B7_9BASI</name>
<keyword evidence="2" id="KW-1185">Reference proteome</keyword>
<evidence type="ECO:0000313" key="1">
    <source>
        <dbReference type="EMBL" id="KAI7943980.1"/>
    </source>
</evidence>
<protein>
    <submittedName>
        <fullName evidence="1">Uncharacterized protein</fullName>
    </submittedName>
</protein>
<reference evidence="1 2" key="3">
    <citation type="journal article" date="2022" name="Microbiol. Spectr.">
        <title>Folding features and dynamics of 3D genome architecture in plant fungal pathogens.</title>
        <authorList>
            <person name="Xia C."/>
        </authorList>
    </citation>
    <scope>NUCLEOTIDE SEQUENCE [LARGE SCALE GENOMIC DNA]</scope>
    <source>
        <strain evidence="1 2">93-210</strain>
    </source>
</reference>
<comment type="caution">
    <text evidence="1">The sequence shown here is derived from an EMBL/GenBank/DDBJ whole genome shotgun (WGS) entry which is preliminary data.</text>
</comment>
<reference evidence="2" key="2">
    <citation type="journal article" date="2018" name="Mol. Plant Microbe Interact.">
        <title>Genome sequence resources for the wheat stripe rust pathogen (Puccinia striiformis f. sp. tritici) and the barley stripe rust pathogen (Puccinia striiformis f. sp. hordei).</title>
        <authorList>
            <person name="Xia C."/>
            <person name="Wang M."/>
            <person name="Yin C."/>
            <person name="Cornejo O.E."/>
            <person name="Hulbert S.H."/>
            <person name="Chen X."/>
        </authorList>
    </citation>
    <scope>NUCLEOTIDE SEQUENCE [LARGE SCALE GENOMIC DNA]</scope>
    <source>
        <strain evidence="2">93-210</strain>
    </source>
</reference>
<dbReference type="Proteomes" id="UP001060170">
    <property type="component" value="Chromosome 11"/>
</dbReference>
<gene>
    <name evidence="1" type="ORF">MJO28_011508</name>
</gene>
<sequence length="121" mass="13627">MMILSSYLVLVKHPTISLQTVFFGLVLVAIFHATPSSSSPSLWEKGGKMIVQDSDGRRVEVEGEEAKMLKEFAAREKAIEQQRAEAARSRQEWMTAYYDSLSGEDKSKNAGEKRWDSDAQK</sequence>
<accession>A0ACC0E2B7</accession>
<evidence type="ECO:0000313" key="2">
    <source>
        <dbReference type="Proteomes" id="UP001060170"/>
    </source>
</evidence>
<reference evidence="2" key="1">
    <citation type="journal article" date="2018" name="BMC Genomics">
        <title>Genomic insights into host adaptation between the wheat stripe rust pathogen (Puccinia striiformis f. sp. tritici) and the barley stripe rust pathogen (Puccinia striiformis f. sp. hordei).</title>
        <authorList>
            <person name="Xia C."/>
            <person name="Wang M."/>
            <person name="Yin C."/>
            <person name="Cornejo O.E."/>
            <person name="Hulbert S.H."/>
            <person name="Chen X."/>
        </authorList>
    </citation>
    <scope>NUCLEOTIDE SEQUENCE [LARGE SCALE GENOMIC DNA]</scope>
    <source>
        <strain evidence="2">93-210</strain>
    </source>
</reference>